<proteinExistence type="predicted"/>
<protein>
    <submittedName>
        <fullName evidence="2">Uncharacterized protein</fullName>
    </submittedName>
</protein>
<evidence type="ECO:0000256" key="1">
    <source>
        <dbReference type="SAM" id="MobiDB-lite"/>
    </source>
</evidence>
<gene>
    <name evidence="2" type="ORF">PFISCL1PPCAC_1225</name>
</gene>
<reference evidence="2" key="1">
    <citation type="submission" date="2023-10" db="EMBL/GenBank/DDBJ databases">
        <title>Genome assembly of Pristionchus species.</title>
        <authorList>
            <person name="Yoshida K."/>
            <person name="Sommer R.J."/>
        </authorList>
    </citation>
    <scope>NUCLEOTIDE SEQUENCE</scope>
    <source>
        <strain evidence="2">RS5133</strain>
    </source>
</reference>
<dbReference type="AlphaFoldDB" id="A0AAV5UUS8"/>
<evidence type="ECO:0000313" key="3">
    <source>
        <dbReference type="Proteomes" id="UP001432322"/>
    </source>
</evidence>
<feature type="non-terminal residue" evidence="2">
    <location>
        <position position="1"/>
    </location>
</feature>
<feature type="compositionally biased region" description="Polar residues" evidence="1">
    <location>
        <begin position="1"/>
        <end position="11"/>
    </location>
</feature>
<evidence type="ECO:0000313" key="2">
    <source>
        <dbReference type="EMBL" id="GMT09928.1"/>
    </source>
</evidence>
<dbReference type="Proteomes" id="UP001432322">
    <property type="component" value="Unassembled WGS sequence"/>
</dbReference>
<accession>A0AAV5UUS8</accession>
<keyword evidence="3" id="KW-1185">Reference proteome</keyword>
<sequence>FHFGPGNQSQRQEMDAEEKIGMIAKGSRKREHRRGKFWCDENPPEYEGKGFDYLPVLALEKMIS</sequence>
<name>A0AAV5UUS8_9BILA</name>
<feature type="region of interest" description="Disordered" evidence="1">
    <location>
        <begin position="1"/>
        <end position="28"/>
    </location>
</feature>
<dbReference type="EMBL" id="BTSY01000001">
    <property type="protein sequence ID" value="GMT09928.1"/>
    <property type="molecule type" value="Genomic_DNA"/>
</dbReference>
<feature type="non-terminal residue" evidence="2">
    <location>
        <position position="64"/>
    </location>
</feature>
<comment type="caution">
    <text evidence="2">The sequence shown here is derived from an EMBL/GenBank/DDBJ whole genome shotgun (WGS) entry which is preliminary data.</text>
</comment>
<organism evidence="2 3">
    <name type="scientific">Pristionchus fissidentatus</name>
    <dbReference type="NCBI Taxonomy" id="1538716"/>
    <lineage>
        <taxon>Eukaryota</taxon>
        <taxon>Metazoa</taxon>
        <taxon>Ecdysozoa</taxon>
        <taxon>Nematoda</taxon>
        <taxon>Chromadorea</taxon>
        <taxon>Rhabditida</taxon>
        <taxon>Rhabditina</taxon>
        <taxon>Diplogasteromorpha</taxon>
        <taxon>Diplogasteroidea</taxon>
        <taxon>Neodiplogasteridae</taxon>
        <taxon>Pristionchus</taxon>
    </lineage>
</organism>